<dbReference type="Proteomes" id="UP001166052">
    <property type="component" value="Unassembled WGS sequence"/>
</dbReference>
<dbReference type="GO" id="GO:0016874">
    <property type="term" value="F:ligase activity"/>
    <property type="evidence" value="ECO:0007669"/>
    <property type="project" value="UniProtKB-KW"/>
</dbReference>
<name>A0ABS2YRX9_POLSE</name>
<evidence type="ECO:0000313" key="2">
    <source>
        <dbReference type="Proteomes" id="UP001166052"/>
    </source>
</evidence>
<feature type="non-terminal residue" evidence="1">
    <location>
        <position position="1"/>
    </location>
</feature>
<keyword evidence="1" id="KW-0436">Ligase</keyword>
<protein>
    <submittedName>
        <fullName evidence="1">G2E3 ligase</fullName>
    </submittedName>
</protein>
<gene>
    <name evidence="1" type="primary">G2e3_13</name>
    <name evidence="1" type="ORF">GTO92_0005558</name>
</gene>
<keyword evidence="2" id="KW-1185">Reference proteome</keyword>
<sequence>MNHLKDQPIFDGPKGQRYLFYSANGMRDEYFLAGKMTAVSVVHGGPGPHFLSEDLVLYLAGQPSFKATVNDITEEEIKKALTEIYEITVYTVYAPFLFLHSTMLQTAGCLRYVATLEEKRTIVSD</sequence>
<feature type="non-terminal residue" evidence="1">
    <location>
        <position position="125"/>
    </location>
</feature>
<evidence type="ECO:0000313" key="1">
    <source>
        <dbReference type="EMBL" id="MBN3289509.1"/>
    </source>
</evidence>
<reference evidence="1" key="1">
    <citation type="journal article" date="2021" name="Cell">
        <title>Tracing the genetic footprints of vertebrate landing in non-teleost ray-finned fishes.</title>
        <authorList>
            <person name="Bi X."/>
            <person name="Wang K."/>
            <person name="Yang L."/>
            <person name="Pan H."/>
            <person name="Jiang H."/>
            <person name="Wei Q."/>
            <person name="Fang M."/>
            <person name="Yu H."/>
            <person name="Zhu C."/>
            <person name="Cai Y."/>
            <person name="He Y."/>
            <person name="Gan X."/>
            <person name="Zeng H."/>
            <person name="Yu D."/>
            <person name="Zhu Y."/>
            <person name="Jiang H."/>
            <person name="Qiu Q."/>
            <person name="Yang H."/>
            <person name="Zhang Y.E."/>
            <person name="Wang W."/>
            <person name="Zhu M."/>
            <person name="He S."/>
            <person name="Zhang G."/>
        </authorList>
    </citation>
    <scope>NUCLEOTIDE SEQUENCE</scope>
    <source>
        <strain evidence="1">Bchr_001</strain>
    </source>
</reference>
<accession>A0ABS2YRX9</accession>
<dbReference type="EMBL" id="JAAWVN010003393">
    <property type="protein sequence ID" value="MBN3289509.1"/>
    <property type="molecule type" value="Genomic_DNA"/>
</dbReference>
<comment type="caution">
    <text evidence="1">The sequence shown here is derived from an EMBL/GenBank/DDBJ whole genome shotgun (WGS) entry which is preliminary data.</text>
</comment>
<organism evidence="1 2">
    <name type="scientific">Polypterus senegalus</name>
    <name type="common">Senegal bichir</name>
    <dbReference type="NCBI Taxonomy" id="55291"/>
    <lineage>
        <taxon>Eukaryota</taxon>
        <taxon>Metazoa</taxon>
        <taxon>Chordata</taxon>
        <taxon>Craniata</taxon>
        <taxon>Vertebrata</taxon>
        <taxon>Euteleostomi</taxon>
        <taxon>Actinopterygii</taxon>
        <taxon>Polypteriformes</taxon>
        <taxon>Polypteridae</taxon>
        <taxon>Polypterus</taxon>
    </lineage>
</organism>
<proteinExistence type="predicted"/>